<evidence type="ECO:0000256" key="4">
    <source>
        <dbReference type="ARBA" id="ARBA00022801"/>
    </source>
</evidence>
<dbReference type="GO" id="GO:0006508">
    <property type="term" value="P:proteolysis"/>
    <property type="evidence" value="ECO:0007669"/>
    <property type="project" value="UniProtKB-KW"/>
</dbReference>
<keyword evidence="2 8" id="KW-0645">Protease</keyword>
<sequence length="693" mass="72220">MLEEEEAKNIANHKGVVSVILNEAIPLHTTRSWEFLGLENQTDGTVPSGSIWEKAKFGKDTIIGNIDTGVWPESKSFSDHGLQGSPDKWKGICQNKADPKFKCNNKLIGARYFNQGYLAVAGSEAKSTPNLNSPRDTDGHGTHTLSTAGGSAVAGANVFGFGNGTATGGSPGARVAAYKVCYDAGCFGADILAAFDAAISDGVDVLSVSLGGTSSSYARDVVGIGSFHAAMSGILVVASAGNSGPTPSSVCNPEPWIFTVGASTMDRSFPRRAVLGNKKHYEGVSVSPYRLKKGKFYPLISGASAKLNNASADDAELCFPGTLDPKKAKGTIVVCLRGVTARVDKSNQARLAGAVGAIVANDKSTANELVADAHLIPATHVTYEAGLAILNYLNTTRNPVARISNGKTVLGVKPAPVMAAFSSAGPNPLTPQILKPDITAPGVNVLAAFTGAKGPADIEDDKRKVPFAIMSGTSMSCPEVAGVVGLLKTLHPNWSPAAIKSAIMTTAGVISNSKTPIISSTGSKATPFNYGAGHINPNAAADPGLVYDTKPADYGLFLCAMVEYNATLIKDVFNVKTTCSKGGLTLSNLNYPTITIPDLKRKATVTRRVTNVGGGPATYKASVAAPAGFSVTVQPDTLKFEKDGEEKTFKVTVQATGKTATRGYAFGQLTWSDQKHLVASQIVVKNKLGKKIH</sequence>
<dbReference type="InterPro" id="IPR015500">
    <property type="entry name" value="Peptidase_S8_subtilisin-rel"/>
</dbReference>
<dbReference type="Pfam" id="PF17766">
    <property type="entry name" value="fn3_6"/>
    <property type="match status" value="1"/>
</dbReference>
<evidence type="ECO:0000256" key="1">
    <source>
        <dbReference type="ARBA" id="ARBA00011073"/>
    </source>
</evidence>
<keyword evidence="3" id="KW-0732">Signal</keyword>
<evidence type="ECO:0000256" key="3">
    <source>
        <dbReference type="ARBA" id="ARBA00022729"/>
    </source>
</evidence>
<dbReference type="SUPFAM" id="SSF52025">
    <property type="entry name" value="PA domain"/>
    <property type="match status" value="1"/>
</dbReference>
<dbReference type="EMBL" id="CAMAPF010001028">
    <property type="protein sequence ID" value="CAH9141121.1"/>
    <property type="molecule type" value="Genomic_DNA"/>
</dbReference>
<evidence type="ECO:0000259" key="11">
    <source>
        <dbReference type="Pfam" id="PF17766"/>
    </source>
</evidence>
<dbReference type="EMBL" id="CAMAPF010000389">
    <property type="protein sequence ID" value="CAH9117280.1"/>
    <property type="molecule type" value="Genomic_DNA"/>
</dbReference>
<dbReference type="InterPro" id="IPR034197">
    <property type="entry name" value="Peptidases_S8_3"/>
</dbReference>
<gene>
    <name evidence="12" type="ORF">CEPIT_LOCUS21811</name>
    <name evidence="13" type="ORF">CEPIT_LOCUS38886</name>
</gene>
<dbReference type="InterPro" id="IPR041469">
    <property type="entry name" value="Subtilisin-like_FN3"/>
</dbReference>
<dbReference type="FunFam" id="3.40.50.200:FF:000006">
    <property type="entry name" value="Subtilisin-like protease SBT1.5"/>
    <property type="match status" value="1"/>
</dbReference>
<feature type="active site" description="Charge relay system" evidence="7 8">
    <location>
        <position position="67"/>
    </location>
</feature>
<feature type="domain" description="PA" evidence="10">
    <location>
        <begin position="314"/>
        <end position="389"/>
    </location>
</feature>
<dbReference type="InterPro" id="IPR003137">
    <property type="entry name" value="PA_domain"/>
</dbReference>
<comment type="similarity">
    <text evidence="1 8">Belongs to the peptidase S8 family.</text>
</comment>
<dbReference type="InterPro" id="IPR023828">
    <property type="entry name" value="Peptidase_S8_Ser-AS"/>
</dbReference>
<dbReference type="PANTHER" id="PTHR10795">
    <property type="entry name" value="PROPROTEIN CONVERTASE SUBTILISIN/KEXIN"/>
    <property type="match status" value="1"/>
</dbReference>
<dbReference type="CDD" id="cd04852">
    <property type="entry name" value="Peptidases_S8_3"/>
    <property type="match status" value="1"/>
</dbReference>
<dbReference type="PROSITE" id="PS00138">
    <property type="entry name" value="SUBTILASE_SER"/>
    <property type="match status" value="1"/>
</dbReference>
<dbReference type="SUPFAM" id="SSF52743">
    <property type="entry name" value="Subtilisin-like"/>
    <property type="match status" value="1"/>
</dbReference>
<evidence type="ECO:0000256" key="7">
    <source>
        <dbReference type="PIRSR" id="PIRSR615500-1"/>
    </source>
</evidence>
<protein>
    <recommendedName>
        <fullName evidence="15">Subtilisin-like protease SBT5.3</fullName>
    </recommendedName>
</protein>
<feature type="domain" description="Peptidase S8/S53" evidence="9">
    <location>
        <begin position="58"/>
        <end position="533"/>
    </location>
</feature>
<name>A0AAV0FZV3_9ASTE</name>
<dbReference type="FunFam" id="3.50.30.30:FF:000005">
    <property type="entry name" value="subtilisin-like protease SBT1.5"/>
    <property type="match status" value="1"/>
</dbReference>
<dbReference type="InterPro" id="IPR000209">
    <property type="entry name" value="Peptidase_S8/S53_dom"/>
</dbReference>
<dbReference type="GO" id="GO:0004252">
    <property type="term" value="F:serine-type endopeptidase activity"/>
    <property type="evidence" value="ECO:0007669"/>
    <property type="project" value="UniProtKB-UniRule"/>
</dbReference>
<dbReference type="InterPro" id="IPR036852">
    <property type="entry name" value="Peptidase_S8/S53_dom_sf"/>
</dbReference>
<dbReference type="PROSITE" id="PS51892">
    <property type="entry name" value="SUBTILASE"/>
    <property type="match status" value="1"/>
</dbReference>
<feature type="active site" description="Charge relay system" evidence="7 8">
    <location>
        <position position="140"/>
    </location>
</feature>
<accession>A0AAV0FZV3</accession>
<evidence type="ECO:0000313" key="13">
    <source>
        <dbReference type="EMBL" id="CAH9141121.1"/>
    </source>
</evidence>
<dbReference type="AlphaFoldDB" id="A0AAV0FZV3"/>
<keyword evidence="14" id="KW-1185">Reference proteome</keyword>
<organism evidence="13 14">
    <name type="scientific">Cuscuta epithymum</name>
    <dbReference type="NCBI Taxonomy" id="186058"/>
    <lineage>
        <taxon>Eukaryota</taxon>
        <taxon>Viridiplantae</taxon>
        <taxon>Streptophyta</taxon>
        <taxon>Embryophyta</taxon>
        <taxon>Tracheophyta</taxon>
        <taxon>Spermatophyta</taxon>
        <taxon>Magnoliopsida</taxon>
        <taxon>eudicotyledons</taxon>
        <taxon>Gunneridae</taxon>
        <taxon>Pentapetalae</taxon>
        <taxon>asterids</taxon>
        <taxon>lamiids</taxon>
        <taxon>Solanales</taxon>
        <taxon>Convolvulaceae</taxon>
        <taxon>Cuscuteae</taxon>
        <taxon>Cuscuta</taxon>
        <taxon>Cuscuta subgen. Cuscuta</taxon>
    </lineage>
</organism>
<evidence type="ECO:0000256" key="6">
    <source>
        <dbReference type="ARBA" id="ARBA00023180"/>
    </source>
</evidence>
<dbReference type="PRINTS" id="PR00723">
    <property type="entry name" value="SUBTILISIN"/>
</dbReference>
<dbReference type="Pfam" id="PF02225">
    <property type="entry name" value="PA"/>
    <property type="match status" value="1"/>
</dbReference>
<evidence type="ECO:0000256" key="5">
    <source>
        <dbReference type="ARBA" id="ARBA00022825"/>
    </source>
</evidence>
<dbReference type="InterPro" id="IPR045051">
    <property type="entry name" value="SBT"/>
</dbReference>
<feature type="active site" description="Charge relay system" evidence="7 8">
    <location>
        <position position="474"/>
    </location>
</feature>
<dbReference type="CDD" id="cd02120">
    <property type="entry name" value="PA_subtilisin_like"/>
    <property type="match status" value="1"/>
</dbReference>
<comment type="caution">
    <text evidence="13">The sequence shown here is derived from an EMBL/GenBank/DDBJ whole genome shotgun (WGS) entry which is preliminary data.</text>
</comment>
<proteinExistence type="inferred from homology"/>
<dbReference type="Gene3D" id="2.60.40.2310">
    <property type="match status" value="1"/>
</dbReference>
<dbReference type="Gene3D" id="3.40.50.200">
    <property type="entry name" value="Peptidase S8/S53 domain"/>
    <property type="match status" value="1"/>
</dbReference>
<dbReference type="FunFam" id="2.60.40.2310:FF:000002">
    <property type="entry name" value="p69E protein-like"/>
    <property type="match status" value="1"/>
</dbReference>
<evidence type="ECO:0000313" key="14">
    <source>
        <dbReference type="Proteomes" id="UP001152523"/>
    </source>
</evidence>
<dbReference type="Pfam" id="PF00082">
    <property type="entry name" value="Peptidase_S8"/>
    <property type="match status" value="1"/>
</dbReference>
<keyword evidence="5 8" id="KW-0720">Serine protease</keyword>
<evidence type="ECO:0000256" key="2">
    <source>
        <dbReference type="ARBA" id="ARBA00022670"/>
    </source>
</evidence>
<dbReference type="InterPro" id="IPR046450">
    <property type="entry name" value="PA_dom_sf"/>
</dbReference>
<evidence type="ECO:0000259" key="10">
    <source>
        <dbReference type="Pfam" id="PF02225"/>
    </source>
</evidence>
<evidence type="ECO:0000259" key="9">
    <source>
        <dbReference type="Pfam" id="PF00082"/>
    </source>
</evidence>
<keyword evidence="6" id="KW-0325">Glycoprotein</keyword>
<keyword evidence="4 8" id="KW-0378">Hydrolase</keyword>
<evidence type="ECO:0000256" key="8">
    <source>
        <dbReference type="PROSITE-ProRule" id="PRU01240"/>
    </source>
</evidence>
<evidence type="ECO:0000313" key="12">
    <source>
        <dbReference type="EMBL" id="CAH9117280.1"/>
    </source>
</evidence>
<evidence type="ECO:0008006" key="15">
    <source>
        <dbReference type="Google" id="ProtNLM"/>
    </source>
</evidence>
<dbReference type="Proteomes" id="UP001152523">
    <property type="component" value="Unassembled WGS sequence"/>
</dbReference>
<dbReference type="Gene3D" id="3.50.30.30">
    <property type="match status" value="1"/>
</dbReference>
<feature type="domain" description="Subtilisin-like protease fibronectin type-III" evidence="11">
    <location>
        <begin position="588"/>
        <end position="684"/>
    </location>
</feature>
<reference evidence="13" key="1">
    <citation type="submission" date="2022-07" db="EMBL/GenBank/DDBJ databases">
        <authorList>
            <person name="Macas J."/>
            <person name="Novak P."/>
            <person name="Neumann P."/>
        </authorList>
    </citation>
    <scope>NUCLEOTIDE SEQUENCE</scope>
</reference>